<evidence type="ECO:0000313" key="3">
    <source>
        <dbReference type="Proteomes" id="UP000051515"/>
    </source>
</evidence>
<sequence length="68" mass="7853">MNDDEKRKYEVTKKAYKDGRAEYENKINRGGCFLVIAIFAPIFAITMFHSGLLALAIFVIFLYLAFKK</sequence>
<evidence type="ECO:0000313" key="2">
    <source>
        <dbReference type="EMBL" id="KRK85039.1"/>
    </source>
</evidence>
<proteinExistence type="predicted"/>
<dbReference type="STRING" id="1423788.FC78_GL000842"/>
<dbReference type="RefSeq" id="WP_056950196.1">
    <property type="nucleotide sequence ID" value="NZ_AZDY01000001.1"/>
</dbReference>
<accession>A0A0R1KP02</accession>
<comment type="caution">
    <text evidence="2">The sequence shown here is derived from an EMBL/GenBank/DDBJ whole genome shotgun (WGS) entry which is preliminary data.</text>
</comment>
<dbReference type="AlphaFoldDB" id="A0A0R1KP02"/>
<dbReference type="EMBL" id="AZDY01000001">
    <property type="protein sequence ID" value="KRK85039.1"/>
    <property type="molecule type" value="Genomic_DNA"/>
</dbReference>
<dbReference type="PATRIC" id="fig|1423788.3.peg.867"/>
<keyword evidence="1" id="KW-1133">Transmembrane helix</keyword>
<feature type="transmembrane region" description="Helical" evidence="1">
    <location>
        <begin position="33"/>
        <end position="66"/>
    </location>
</feature>
<keyword evidence="1" id="KW-0472">Membrane</keyword>
<name>A0A0R1KP02_9LACO</name>
<organism evidence="2 3">
    <name type="scientific">Companilactobacillus bobalius DSM 19674</name>
    <dbReference type="NCBI Taxonomy" id="1423788"/>
    <lineage>
        <taxon>Bacteria</taxon>
        <taxon>Bacillati</taxon>
        <taxon>Bacillota</taxon>
        <taxon>Bacilli</taxon>
        <taxon>Lactobacillales</taxon>
        <taxon>Lactobacillaceae</taxon>
        <taxon>Companilactobacillus</taxon>
        <taxon>Companilactobacillus bobalius</taxon>
    </lineage>
</organism>
<protein>
    <submittedName>
        <fullName evidence="2">Uncharacterized protein</fullName>
    </submittedName>
</protein>
<keyword evidence="3" id="KW-1185">Reference proteome</keyword>
<reference evidence="2 3" key="1">
    <citation type="journal article" date="2015" name="Genome Announc.">
        <title>Expanding the biotechnology potential of lactobacilli through comparative genomics of 213 strains and associated genera.</title>
        <authorList>
            <person name="Sun Z."/>
            <person name="Harris H.M."/>
            <person name="McCann A."/>
            <person name="Guo C."/>
            <person name="Argimon S."/>
            <person name="Zhang W."/>
            <person name="Yang X."/>
            <person name="Jeffery I.B."/>
            <person name="Cooney J.C."/>
            <person name="Kagawa T.F."/>
            <person name="Liu W."/>
            <person name="Song Y."/>
            <person name="Salvetti E."/>
            <person name="Wrobel A."/>
            <person name="Rasinkangas P."/>
            <person name="Parkhill J."/>
            <person name="Rea M.C."/>
            <person name="O'Sullivan O."/>
            <person name="Ritari J."/>
            <person name="Douillard F.P."/>
            <person name="Paul Ross R."/>
            <person name="Yang R."/>
            <person name="Briner A.E."/>
            <person name="Felis G.E."/>
            <person name="de Vos W.M."/>
            <person name="Barrangou R."/>
            <person name="Klaenhammer T.R."/>
            <person name="Caufield P.W."/>
            <person name="Cui Y."/>
            <person name="Zhang H."/>
            <person name="O'Toole P.W."/>
        </authorList>
    </citation>
    <scope>NUCLEOTIDE SEQUENCE [LARGE SCALE GENOMIC DNA]</scope>
    <source>
        <strain evidence="2 3">DSM 19674</strain>
    </source>
</reference>
<keyword evidence="1" id="KW-0812">Transmembrane</keyword>
<dbReference type="Proteomes" id="UP000051515">
    <property type="component" value="Unassembled WGS sequence"/>
</dbReference>
<gene>
    <name evidence="2" type="ORF">FC78_GL000842</name>
</gene>
<evidence type="ECO:0000256" key="1">
    <source>
        <dbReference type="SAM" id="Phobius"/>
    </source>
</evidence>